<dbReference type="PROSITE" id="PS51932">
    <property type="entry name" value="BMV"/>
    <property type="match status" value="1"/>
</dbReference>
<dbReference type="SUPFAM" id="SSF159133">
    <property type="entry name" value="EutN/CcmL-like"/>
    <property type="match status" value="1"/>
</dbReference>
<dbReference type="CDD" id="cd01614">
    <property type="entry name" value="EutN_CcmL"/>
    <property type="match status" value="1"/>
</dbReference>
<dbReference type="eggNOG" id="COG4576">
    <property type="taxonomic scope" value="Bacteria"/>
</dbReference>
<evidence type="ECO:0000256" key="1">
    <source>
        <dbReference type="ARBA" id="ARBA00023587"/>
    </source>
</evidence>
<keyword evidence="2" id="KW-1282">Carboxysome</keyword>
<dbReference type="HOGENOM" id="CLU_148498_2_2_9"/>
<evidence type="ECO:0000256" key="2">
    <source>
        <dbReference type="ARBA" id="ARBA00023669"/>
    </source>
</evidence>
<dbReference type="PANTHER" id="PTHR36539:SF2">
    <property type="entry name" value="ETHANOLAMINE UTILIZATION PROTEIN"/>
    <property type="match status" value="1"/>
</dbReference>
<dbReference type="Gene3D" id="2.40.50.220">
    <property type="entry name" value="EutN/Ccml"/>
    <property type="match status" value="1"/>
</dbReference>
<accession>A0A075R6Q7</accession>
<evidence type="ECO:0000313" key="4">
    <source>
        <dbReference type="EMBL" id="AIG26853.1"/>
    </source>
</evidence>
<organism evidence="4 5">
    <name type="scientific">Brevibacillus laterosporus LMG 15441</name>
    <dbReference type="NCBI Taxonomy" id="1042163"/>
    <lineage>
        <taxon>Bacteria</taxon>
        <taxon>Bacillati</taxon>
        <taxon>Bacillota</taxon>
        <taxon>Bacilli</taxon>
        <taxon>Bacillales</taxon>
        <taxon>Paenibacillaceae</taxon>
        <taxon>Brevibacillus</taxon>
    </lineage>
</organism>
<dbReference type="AlphaFoldDB" id="A0A075R6Q7"/>
<proteinExistence type="predicted"/>
<keyword evidence="5" id="KW-1185">Reference proteome</keyword>
<dbReference type="KEGG" id="blr:BRLA_c025340"/>
<evidence type="ECO:0000256" key="3">
    <source>
        <dbReference type="ARBA" id="ARBA00024446"/>
    </source>
</evidence>
<protein>
    <submittedName>
        <fullName evidence="4">Carbon dioxide concentrating mechanism protein CcmL</fullName>
    </submittedName>
</protein>
<gene>
    <name evidence="4" type="primary">ccmL_1</name>
    <name evidence="4" type="ORF">BRLA_c025340</name>
</gene>
<dbReference type="InterPro" id="IPR004992">
    <property type="entry name" value="EutN_CcmL"/>
</dbReference>
<sequence>MIIGKVIGNVWATRKDAKLDSLKLMIVSPTEIFGGEPAKTFVAADGAGSGIGDLVLVTKGGSARAAFDQVKAPIDATIVGIIDSYELRDSGKEDSV</sequence>
<name>A0A075R6Q7_BRELA</name>
<dbReference type="Pfam" id="PF03319">
    <property type="entry name" value="EutN_CcmL"/>
    <property type="match status" value="1"/>
</dbReference>
<dbReference type="GO" id="GO:0031470">
    <property type="term" value="C:carboxysome"/>
    <property type="evidence" value="ECO:0007669"/>
    <property type="project" value="UniProtKB-SubCell"/>
</dbReference>
<keyword evidence="3" id="KW-1283">Bacterial microcompartment</keyword>
<dbReference type="EMBL" id="CP007806">
    <property type="protein sequence ID" value="AIG26853.1"/>
    <property type="molecule type" value="Genomic_DNA"/>
</dbReference>
<reference evidence="4 5" key="1">
    <citation type="journal article" date="2011" name="J. Bacteriol.">
        <title>Genome sequence of Brevibacillus laterosporus LMG 15441, a pathogen of invertebrates.</title>
        <authorList>
            <person name="Djukic M."/>
            <person name="Poehlein A."/>
            <person name="Thurmer A."/>
            <person name="Daniel R."/>
        </authorList>
    </citation>
    <scope>NUCLEOTIDE SEQUENCE [LARGE SCALE GENOMIC DNA]</scope>
    <source>
        <strain evidence="4 5">LMG 15441</strain>
    </source>
</reference>
<comment type="subcellular location">
    <subcellularLocation>
        <location evidence="1">Carboxysome</location>
    </subcellularLocation>
</comment>
<dbReference type="Proteomes" id="UP000005850">
    <property type="component" value="Chromosome"/>
</dbReference>
<dbReference type="PANTHER" id="PTHR36539">
    <property type="entry name" value="ETHANOLAMINE UTILIZATION PROTEIN EUTN"/>
    <property type="match status" value="1"/>
</dbReference>
<dbReference type="InterPro" id="IPR036677">
    <property type="entry name" value="EutN_CcmL_sf"/>
</dbReference>
<dbReference type="STRING" id="1042163.BRLA_c025340"/>
<dbReference type="RefSeq" id="WP_003336349.1">
    <property type="nucleotide sequence ID" value="NZ_CP007806.1"/>
</dbReference>
<evidence type="ECO:0000313" key="5">
    <source>
        <dbReference type="Proteomes" id="UP000005850"/>
    </source>
</evidence>